<evidence type="ECO:0000313" key="1">
    <source>
        <dbReference type="EMBL" id="GFH17667.1"/>
    </source>
</evidence>
<keyword evidence="2" id="KW-1185">Reference proteome</keyword>
<proteinExistence type="predicted"/>
<comment type="caution">
    <text evidence="1">The sequence shown here is derived from an EMBL/GenBank/DDBJ whole genome shotgun (WGS) entry which is preliminary data.</text>
</comment>
<dbReference type="Proteomes" id="UP000485058">
    <property type="component" value="Unassembled WGS sequence"/>
</dbReference>
<gene>
    <name evidence="1" type="ORF">HaLaN_14349</name>
</gene>
<reference evidence="1 2" key="1">
    <citation type="submission" date="2020-02" db="EMBL/GenBank/DDBJ databases">
        <title>Draft genome sequence of Haematococcus lacustris strain NIES-144.</title>
        <authorList>
            <person name="Morimoto D."/>
            <person name="Nakagawa S."/>
            <person name="Yoshida T."/>
            <person name="Sawayama S."/>
        </authorList>
    </citation>
    <scope>NUCLEOTIDE SEQUENCE [LARGE SCALE GENOMIC DNA]</scope>
    <source>
        <strain evidence="1 2">NIES-144</strain>
    </source>
</reference>
<accession>A0A699Z4V4</accession>
<dbReference type="EMBL" id="BLLF01001184">
    <property type="protein sequence ID" value="GFH17667.1"/>
    <property type="molecule type" value="Genomic_DNA"/>
</dbReference>
<protein>
    <submittedName>
        <fullName evidence="1">Uncharacterized protein</fullName>
    </submittedName>
</protein>
<sequence>MLAWSGVEAQLFIKLACGYTLNADSPVLQASDLDVGHVEELKAEAGKQRRLLGMEEGSQSVAGALAEQREFVFNPATQIGVGIDPGVTQAVRAASGVWDHLAAASSAGTPLVANLKHVTLTLAIWDAVWEVNLDPKTGHWSSSLKKLEEVMAEVSMERHGQAKQLVVFFGAATIGTREGWGAEAVLRACSKVVSRPRGTD</sequence>
<evidence type="ECO:0000313" key="2">
    <source>
        <dbReference type="Proteomes" id="UP000485058"/>
    </source>
</evidence>
<name>A0A699Z4V4_HAELA</name>
<dbReference type="AlphaFoldDB" id="A0A699Z4V4"/>
<organism evidence="1 2">
    <name type="scientific">Haematococcus lacustris</name>
    <name type="common">Green alga</name>
    <name type="synonym">Haematococcus pluvialis</name>
    <dbReference type="NCBI Taxonomy" id="44745"/>
    <lineage>
        <taxon>Eukaryota</taxon>
        <taxon>Viridiplantae</taxon>
        <taxon>Chlorophyta</taxon>
        <taxon>core chlorophytes</taxon>
        <taxon>Chlorophyceae</taxon>
        <taxon>CS clade</taxon>
        <taxon>Chlamydomonadales</taxon>
        <taxon>Haematococcaceae</taxon>
        <taxon>Haematococcus</taxon>
    </lineage>
</organism>